<dbReference type="GO" id="GO:0046677">
    <property type="term" value="P:response to antibiotic"/>
    <property type="evidence" value="ECO:0007669"/>
    <property type="project" value="InterPro"/>
</dbReference>
<accession>A0AAE4B0P8</accession>
<dbReference type="PROSITE" id="PS51257">
    <property type="entry name" value="PROKAR_LIPOPROTEIN"/>
    <property type="match status" value="1"/>
</dbReference>
<evidence type="ECO:0000313" key="8">
    <source>
        <dbReference type="EMBL" id="MDQ0368896.1"/>
    </source>
</evidence>
<evidence type="ECO:0000259" key="7">
    <source>
        <dbReference type="Pfam" id="PF05223"/>
    </source>
</evidence>
<feature type="domain" description="Penicillin-binding protein transpeptidase" evidence="5">
    <location>
        <begin position="354"/>
        <end position="627"/>
    </location>
</feature>
<gene>
    <name evidence="8" type="ORF">J2S42_005565</name>
</gene>
<dbReference type="GO" id="GO:0051301">
    <property type="term" value="P:cell division"/>
    <property type="evidence" value="ECO:0007669"/>
    <property type="project" value="UniProtKB-KW"/>
</dbReference>
<comment type="subcellular location">
    <subcellularLocation>
        <location evidence="1">Membrane</location>
    </subcellularLocation>
</comment>
<comment type="similarity">
    <text evidence="2">Belongs to the transpeptidase family.</text>
</comment>
<keyword evidence="4" id="KW-0732">Signal</keyword>
<evidence type="ECO:0000259" key="5">
    <source>
        <dbReference type="Pfam" id="PF00905"/>
    </source>
</evidence>
<dbReference type="InterPro" id="IPR050515">
    <property type="entry name" value="Beta-lactam/transpept"/>
</dbReference>
<dbReference type="GO" id="GO:0005886">
    <property type="term" value="C:plasma membrane"/>
    <property type="evidence" value="ECO:0007669"/>
    <property type="project" value="TreeGrafter"/>
</dbReference>
<dbReference type="InterPro" id="IPR005311">
    <property type="entry name" value="PBP_dimer"/>
</dbReference>
<dbReference type="Gene3D" id="3.40.710.10">
    <property type="entry name" value="DD-peptidase/beta-lactamase superfamily"/>
    <property type="match status" value="1"/>
</dbReference>
<feature type="chain" id="PRO_5042260566" evidence="4">
    <location>
        <begin position="22"/>
        <end position="631"/>
    </location>
</feature>
<protein>
    <submittedName>
        <fullName evidence="8">Cell division protein FtsI/penicillin-binding protein 2</fullName>
    </submittedName>
</protein>
<keyword evidence="9" id="KW-1185">Reference proteome</keyword>
<dbReference type="PANTHER" id="PTHR30627:SF24">
    <property type="entry name" value="PENICILLIN-BINDING PROTEIN 4B"/>
    <property type="match status" value="1"/>
</dbReference>
<dbReference type="Gene3D" id="3.90.1310.10">
    <property type="entry name" value="Penicillin-binding protein 2a (Domain 2)"/>
    <property type="match status" value="1"/>
</dbReference>
<dbReference type="GO" id="GO:0071555">
    <property type="term" value="P:cell wall organization"/>
    <property type="evidence" value="ECO:0007669"/>
    <property type="project" value="TreeGrafter"/>
</dbReference>
<keyword evidence="3" id="KW-0472">Membrane</keyword>
<dbReference type="InterPro" id="IPR036138">
    <property type="entry name" value="PBP_dimer_sf"/>
</dbReference>
<keyword evidence="8" id="KW-0131">Cell cycle</keyword>
<feature type="signal peptide" evidence="4">
    <location>
        <begin position="1"/>
        <end position="21"/>
    </location>
</feature>
<dbReference type="GO" id="GO:0008658">
    <property type="term" value="F:penicillin binding"/>
    <property type="evidence" value="ECO:0007669"/>
    <property type="project" value="InterPro"/>
</dbReference>
<feature type="domain" description="NTF2-like N-terminal transpeptidase" evidence="7">
    <location>
        <begin position="28"/>
        <end position="140"/>
    </location>
</feature>
<evidence type="ECO:0000256" key="1">
    <source>
        <dbReference type="ARBA" id="ARBA00004370"/>
    </source>
</evidence>
<dbReference type="Pfam" id="PF00905">
    <property type="entry name" value="Transpeptidase"/>
    <property type="match status" value="1"/>
</dbReference>
<dbReference type="SUPFAM" id="SSF56601">
    <property type="entry name" value="beta-lactamase/transpeptidase-like"/>
    <property type="match status" value="1"/>
</dbReference>
<dbReference type="InterPro" id="IPR012338">
    <property type="entry name" value="Beta-lactam/transpept-like"/>
</dbReference>
<dbReference type="AlphaFoldDB" id="A0AAE4B0P8"/>
<proteinExistence type="inferred from homology"/>
<feature type="domain" description="Penicillin-binding protein dimerisation" evidence="6">
    <location>
        <begin position="147"/>
        <end position="307"/>
    </location>
</feature>
<dbReference type="Pfam" id="PF03717">
    <property type="entry name" value="PBP_dimer"/>
    <property type="match status" value="1"/>
</dbReference>
<evidence type="ECO:0000256" key="4">
    <source>
        <dbReference type="SAM" id="SignalP"/>
    </source>
</evidence>
<keyword evidence="8" id="KW-0132">Cell division</keyword>
<sequence length="631" mass="65016">MLRLRTAAVTALVLASTSLTACSGSDGPGDTLNAFLAGWRSGNLDGVGVVSAAGQTMSAADVNAAIRALSGELADTPPELSAPEPAEDKTLATGDVKVTWTLPGGHRWEYQTPVRLSKGDDAWRVVWEPAVVHPQLKEGDELRVQRIAGTRAAILDAAGSPIFSDRKVVVVGIHPKLATSLDSTVATLGTEMKQFGVDLSGLKAEVEAAEPDDEVVVATLRDTDYAKIKAKIENLPGLQTREETRFLAPTRVFARALLGTVGDVTKEDMDAKPGVFEIGDQTGHGGLQERYDEQLRGTPGEAVVITQAAPAGEPTFTELWRAEPAAGKPVRTTLDPKIQTAADDAVSTEAKRAALVAIKISDGSIVAVANGPNGGAENLAFTAQVPPGSTYKMVSALGLLDANIVGRDSPVACPKTFTVDGRTFNNAYDMQLGTVPFHTGFARSCNTAFAALSAKLGAPGLAAASAQLGIGGTWDVGAEAYTGKVSPGTPAAELAAAAFGQGKTVVSPLAMAAATAAVARGAFAAPKLVIDPAPAGSPAPVAPLKETSVTPLKEMMREVVTAGTATDLKSVKGDPVYGKTGTAEFDDTDLDKTHGWFVGWRGDIAVAVFVEEGGTGGGAAVPLVKNFFSAL</sequence>
<dbReference type="GO" id="GO:0071972">
    <property type="term" value="F:peptidoglycan L,D-transpeptidase activity"/>
    <property type="evidence" value="ECO:0007669"/>
    <property type="project" value="TreeGrafter"/>
</dbReference>
<evidence type="ECO:0000259" key="6">
    <source>
        <dbReference type="Pfam" id="PF03717"/>
    </source>
</evidence>
<dbReference type="Pfam" id="PF05223">
    <property type="entry name" value="MecA_N"/>
    <property type="match status" value="1"/>
</dbReference>
<dbReference type="RefSeq" id="WP_307243737.1">
    <property type="nucleotide sequence ID" value="NZ_JAUSUZ010000001.1"/>
</dbReference>
<dbReference type="Proteomes" id="UP001240236">
    <property type="component" value="Unassembled WGS sequence"/>
</dbReference>
<name>A0AAE4B0P8_9ACTN</name>
<dbReference type="SUPFAM" id="SSF56519">
    <property type="entry name" value="Penicillin binding protein dimerisation domain"/>
    <property type="match status" value="1"/>
</dbReference>
<organism evidence="8 9">
    <name type="scientific">Catenuloplanes indicus</name>
    <dbReference type="NCBI Taxonomy" id="137267"/>
    <lineage>
        <taxon>Bacteria</taxon>
        <taxon>Bacillati</taxon>
        <taxon>Actinomycetota</taxon>
        <taxon>Actinomycetes</taxon>
        <taxon>Micromonosporales</taxon>
        <taxon>Micromonosporaceae</taxon>
        <taxon>Catenuloplanes</taxon>
    </lineage>
</organism>
<evidence type="ECO:0000313" key="9">
    <source>
        <dbReference type="Proteomes" id="UP001240236"/>
    </source>
</evidence>
<evidence type="ECO:0000256" key="2">
    <source>
        <dbReference type="ARBA" id="ARBA00007171"/>
    </source>
</evidence>
<dbReference type="PANTHER" id="PTHR30627">
    <property type="entry name" value="PEPTIDOGLYCAN D,D-TRANSPEPTIDASE"/>
    <property type="match status" value="1"/>
</dbReference>
<reference evidence="8 9" key="1">
    <citation type="submission" date="2023-07" db="EMBL/GenBank/DDBJ databases">
        <title>Sequencing the genomes of 1000 actinobacteria strains.</title>
        <authorList>
            <person name="Klenk H.-P."/>
        </authorList>
    </citation>
    <scope>NUCLEOTIDE SEQUENCE [LARGE SCALE GENOMIC DNA]</scope>
    <source>
        <strain evidence="8 9">DSM 44709</strain>
    </source>
</reference>
<dbReference type="InterPro" id="IPR001460">
    <property type="entry name" value="PCN-bd_Tpept"/>
</dbReference>
<comment type="caution">
    <text evidence="8">The sequence shown here is derived from an EMBL/GenBank/DDBJ whole genome shotgun (WGS) entry which is preliminary data.</text>
</comment>
<dbReference type="InterPro" id="IPR007887">
    <property type="entry name" value="MecA_N"/>
</dbReference>
<evidence type="ECO:0000256" key="3">
    <source>
        <dbReference type="ARBA" id="ARBA00023136"/>
    </source>
</evidence>
<dbReference type="EMBL" id="JAUSUZ010000001">
    <property type="protein sequence ID" value="MDQ0368896.1"/>
    <property type="molecule type" value="Genomic_DNA"/>
</dbReference>